<reference evidence="5 6" key="1">
    <citation type="submission" date="2017-08" db="EMBL/GenBank/DDBJ databases">
        <title>USMARCv1.0.</title>
        <authorList>
            <person name="Hannum G.I."/>
            <person name="Koren S."/>
            <person name="Schroeder S.G."/>
            <person name="Chin S.C."/>
            <person name="Nonneman D.J."/>
            <person name="Becker S.A."/>
            <person name="Rosen B.D."/>
            <person name="Bickhart D.M."/>
            <person name="Putnam N.H."/>
            <person name="Green R.E."/>
            <person name="Tuggle C.K."/>
            <person name="Liu H."/>
            <person name="Rohrer G.A."/>
            <person name="Warr A."/>
            <person name="Hall R."/>
            <person name="Kim K."/>
            <person name="Hume D.A."/>
            <person name="Talbot R."/>
            <person name="Chow W."/>
            <person name="Howe K."/>
            <person name="Schwartz A.S."/>
            <person name="Watson M."/>
            <person name="Archibald A.L."/>
            <person name="Phillippy A.M."/>
            <person name="Smith T.P.L."/>
        </authorList>
    </citation>
    <scope>NUCLEOTIDE SEQUENCE [LARGE SCALE GENOMIC DNA]</scope>
</reference>
<dbReference type="GO" id="GO:0036094">
    <property type="term" value="F:small molecule binding"/>
    <property type="evidence" value="ECO:0007669"/>
    <property type="project" value="InterPro"/>
</dbReference>
<evidence type="ECO:0000259" key="4">
    <source>
        <dbReference type="Pfam" id="PF00061"/>
    </source>
</evidence>
<dbReference type="InterPro" id="IPR012674">
    <property type="entry name" value="Calycin"/>
</dbReference>
<name>A0A4X1SD78_PIG</name>
<dbReference type="InterPro" id="IPR002345">
    <property type="entry name" value="Lipocalin"/>
</dbReference>
<dbReference type="InterPro" id="IPR022272">
    <property type="entry name" value="Lipocalin_CS"/>
</dbReference>
<protein>
    <recommendedName>
        <fullName evidence="4">Lipocalin/cytosolic fatty-acid binding domain-containing protein</fullName>
    </recommendedName>
</protein>
<dbReference type="Pfam" id="PF00061">
    <property type="entry name" value="Lipocalin"/>
    <property type="match status" value="1"/>
</dbReference>
<dbReference type="PANTHER" id="PTHR11430">
    <property type="entry name" value="LIPOCALIN"/>
    <property type="match status" value="1"/>
</dbReference>
<dbReference type="Proteomes" id="UP000314985">
    <property type="component" value="Chromosome 1"/>
</dbReference>
<evidence type="ECO:0000256" key="2">
    <source>
        <dbReference type="ARBA" id="ARBA00022448"/>
    </source>
</evidence>
<feature type="domain" description="Lipocalin/cytosolic fatty-acid binding" evidence="4">
    <location>
        <begin position="155"/>
        <end position="285"/>
    </location>
</feature>
<dbReference type="SUPFAM" id="SSF50814">
    <property type="entry name" value="Lipocalins"/>
    <property type="match status" value="1"/>
</dbReference>
<evidence type="ECO:0000313" key="6">
    <source>
        <dbReference type="Proteomes" id="UP000314985"/>
    </source>
</evidence>
<dbReference type="InterPro" id="IPR000566">
    <property type="entry name" value="Lipocln_cytosolic_FA-bd_dom"/>
</dbReference>
<sequence>MRLRGQGELLGGLPGGGGLGLCLGPGLGATSHRACQDYPFPCCGASAPFPGGDARGGRGWLEAAGPGCSGAQPDRSLSQWAVSQASAPGHLRGIKTQRERPPARLPCSRARALVIEGGSAMLHTLLIGSTLALLGAAPGQAQVPIQADFDASQFQGTWYMVGVVSDDQAFLDSRDHLKMPVVLVTPLANGDLALKFGYSTPDGGCQKADVTFTKGAVDGQFSNAALAQTDIRVAATDYKHFAVLYVETQKGGVRSVWLQLFARAPELFPEGAQKMQQMALQVGLNPSQGALLPKSDQCAGAFS</sequence>
<dbReference type="PRINTS" id="PR00179">
    <property type="entry name" value="LIPOCALIN"/>
</dbReference>
<dbReference type="PROSITE" id="PS00213">
    <property type="entry name" value="LIPOCALIN"/>
    <property type="match status" value="1"/>
</dbReference>
<reference evidence="5" key="2">
    <citation type="submission" date="2025-05" db="UniProtKB">
        <authorList>
            <consortium name="Ensembl"/>
        </authorList>
    </citation>
    <scope>IDENTIFICATION</scope>
</reference>
<evidence type="ECO:0000313" key="5">
    <source>
        <dbReference type="Ensembl" id="ENSSSCP00070000046.1"/>
    </source>
</evidence>
<dbReference type="Gene3D" id="2.40.128.20">
    <property type="match status" value="1"/>
</dbReference>
<organism evidence="5 6">
    <name type="scientific">Sus scrofa</name>
    <name type="common">Pig</name>
    <dbReference type="NCBI Taxonomy" id="9823"/>
    <lineage>
        <taxon>Eukaryota</taxon>
        <taxon>Metazoa</taxon>
        <taxon>Chordata</taxon>
        <taxon>Craniata</taxon>
        <taxon>Vertebrata</taxon>
        <taxon>Euteleostomi</taxon>
        <taxon>Mammalia</taxon>
        <taxon>Eutheria</taxon>
        <taxon>Laurasiatheria</taxon>
        <taxon>Artiodactyla</taxon>
        <taxon>Suina</taxon>
        <taxon>Suidae</taxon>
        <taxon>Sus</taxon>
    </lineage>
</organism>
<dbReference type="Ensembl" id="ENSSSCT00070000049.1">
    <property type="protein sequence ID" value="ENSSSCP00070000046.1"/>
    <property type="gene ID" value="ENSSSCG00070000033.1"/>
</dbReference>
<dbReference type="AlphaFoldDB" id="A0A4X1SD78"/>
<dbReference type="PANTHER" id="PTHR11430:SF77">
    <property type="entry name" value="LIPOCALIN-LIKE 1 PROTEIN"/>
    <property type="match status" value="1"/>
</dbReference>
<comment type="similarity">
    <text evidence="1 3">Belongs to the calycin superfamily. Lipocalin family.</text>
</comment>
<evidence type="ECO:0000256" key="3">
    <source>
        <dbReference type="RuleBase" id="RU003695"/>
    </source>
</evidence>
<evidence type="ECO:0000256" key="1">
    <source>
        <dbReference type="ARBA" id="ARBA00006889"/>
    </source>
</evidence>
<keyword evidence="2" id="KW-0813">Transport</keyword>
<proteinExistence type="inferred from homology"/>
<dbReference type="Ensembl" id="ENSSSCT00070000050.1">
    <property type="protein sequence ID" value="ENSSSCP00070000047.1"/>
    <property type="gene ID" value="ENSSSCG00070000033.1"/>
</dbReference>
<accession>A0A4X1SD78</accession>